<keyword evidence="4" id="KW-0804">Transcription</keyword>
<comment type="caution">
    <text evidence="6">The sequence shown here is derived from an EMBL/GenBank/DDBJ whole genome shotgun (WGS) entry which is preliminary data.</text>
</comment>
<evidence type="ECO:0000256" key="4">
    <source>
        <dbReference type="ARBA" id="ARBA00023163"/>
    </source>
</evidence>
<dbReference type="InterPro" id="IPR000847">
    <property type="entry name" value="LysR_HTH_N"/>
</dbReference>
<dbReference type="PANTHER" id="PTHR30346">
    <property type="entry name" value="TRANSCRIPTIONAL DUAL REGULATOR HCAR-RELATED"/>
    <property type="match status" value="1"/>
</dbReference>
<dbReference type="InterPro" id="IPR036388">
    <property type="entry name" value="WH-like_DNA-bd_sf"/>
</dbReference>
<keyword evidence="3" id="KW-0238">DNA-binding</keyword>
<dbReference type="Proteomes" id="UP000625527">
    <property type="component" value="Unassembled WGS sequence"/>
</dbReference>
<dbReference type="Pfam" id="PF00126">
    <property type="entry name" value="HTH_1"/>
    <property type="match status" value="1"/>
</dbReference>
<dbReference type="Gene3D" id="3.40.190.10">
    <property type="entry name" value="Periplasmic binding protein-like II"/>
    <property type="match status" value="2"/>
</dbReference>
<dbReference type="PROSITE" id="PS50931">
    <property type="entry name" value="HTH_LYSR"/>
    <property type="match status" value="1"/>
</dbReference>
<accession>A0ABR9MZ73</accession>
<dbReference type="Gene3D" id="1.10.10.10">
    <property type="entry name" value="Winged helix-like DNA-binding domain superfamily/Winged helix DNA-binding domain"/>
    <property type="match status" value="1"/>
</dbReference>
<sequence>MAELTVTALRVVHAVAGTGSFTAAAELLGYTQSAVSRQVAAAESATRAALFVRGARGVVPTPAGEAVARRAGTVLAEIDAVDRDLARLADRLAGRVTLGAFPTAMWALVPRAVAGLRGEHPGLRVELREASTPALLRQLRAGRIDVAVLAVGPDLPAYDLGDLTTTHLVTGSGVLAVPRGHPFAGRASVRVEELATEDWVAGEGLRGDPQFGAWPTLPEPRIAHRARDWHARLGLVAARLGITTIPELAVPGLPPDVVAVGVVDTAWQGRTAVAATRAVPSPGKRAGTGAVTAALRRTALDLTRAPVSGDEAP</sequence>
<evidence type="ECO:0000313" key="6">
    <source>
        <dbReference type="EMBL" id="MBE1876679.1"/>
    </source>
</evidence>
<dbReference type="InterPro" id="IPR036390">
    <property type="entry name" value="WH_DNA-bd_sf"/>
</dbReference>
<evidence type="ECO:0000256" key="2">
    <source>
        <dbReference type="ARBA" id="ARBA00023015"/>
    </source>
</evidence>
<gene>
    <name evidence="6" type="ORF">IHE71_13290</name>
</gene>
<organism evidence="6 7">
    <name type="scientific">Myceligenerans pegani</name>
    <dbReference type="NCBI Taxonomy" id="2776917"/>
    <lineage>
        <taxon>Bacteria</taxon>
        <taxon>Bacillati</taxon>
        <taxon>Actinomycetota</taxon>
        <taxon>Actinomycetes</taxon>
        <taxon>Micrococcales</taxon>
        <taxon>Promicromonosporaceae</taxon>
        <taxon>Myceligenerans</taxon>
    </lineage>
</organism>
<dbReference type="SUPFAM" id="SSF46785">
    <property type="entry name" value="Winged helix' DNA-binding domain"/>
    <property type="match status" value="1"/>
</dbReference>
<dbReference type="SUPFAM" id="SSF53850">
    <property type="entry name" value="Periplasmic binding protein-like II"/>
    <property type="match status" value="1"/>
</dbReference>
<evidence type="ECO:0000259" key="5">
    <source>
        <dbReference type="PROSITE" id="PS50931"/>
    </source>
</evidence>
<dbReference type="Pfam" id="PF03466">
    <property type="entry name" value="LysR_substrate"/>
    <property type="match status" value="1"/>
</dbReference>
<keyword evidence="7" id="KW-1185">Reference proteome</keyword>
<evidence type="ECO:0000256" key="3">
    <source>
        <dbReference type="ARBA" id="ARBA00023125"/>
    </source>
</evidence>
<proteinExistence type="inferred from homology"/>
<comment type="similarity">
    <text evidence="1">Belongs to the LysR transcriptional regulatory family.</text>
</comment>
<name>A0ABR9MZ73_9MICO</name>
<dbReference type="RefSeq" id="WP_192863240.1">
    <property type="nucleotide sequence ID" value="NZ_JADAQT010000088.1"/>
</dbReference>
<keyword evidence="2" id="KW-0805">Transcription regulation</keyword>
<evidence type="ECO:0000313" key="7">
    <source>
        <dbReference type="Proteomes" id="UP000625527"/>
    </source>
</evidence>
<dbReference type="PANTHER" id="PTHR30346:SF29">
    <property type="entry name" value="LYSR SUBSTRATE-BINDING"/>
    <property type="match status" value="1"/>
</dbReference>
<reference evidence="6 7" key="1">
    <citation type="submission" date="2020-10" db="EMBL/GenBank/DDBJ databases">
        <title>Myceligenerans pegani sp. nov., an endophytic actinomycete isolated from Peganum harmala L. in Xinjiang, China.</title>
        <authorList>
            <person name="Xin L."/>
        </authorList>
    </citation>
    <scope>NUCLEOTIDE SEQUENCE [LARGE SCALE GENOMIC DNA]</scope>
    <source>
        <strain evidence="6 7">TRM65318</strain>
    </source>
</reference>
<feature type="domain" description="HTH lysR-type" evidence="5">
    <location>
        <begin position="4"/>
        <end position="61"/>
    </location>
</feature>
<dbReference type="InterPro" id="IPR005119">
    <property type="entry name" value="LysR_subst-bd"/>
</dbReference>
<evidence type="ECO:0000256" key="1">
    <source>
        <dbReference type="ARBA" id="ARBA00009437"/>
    </source>
</evidence>
<dbReference type="EMBL" id="JADAQT010000088">
    <property type="protein sequence ID" value="MBE1876679.1"/>
    <property type="molecule type" value="Genomic_DNA"/>
</dbReference>
<protein>
    <submittedName>
        <fullName evidence="6">LysR family transcriptional regulator</fullName>
    </submittedName>
</protein>